<protein>
    <recommendedName>
        <fullName evidence="1">Retrovirus-related Pol polyprotein from transposon TNT 1-94-like beta-barrel domain-containing protein</fullName>
    </recommendedName>
</protein>
<dbReference type="Gramene" id="evm.model.07.1316">
    <property type="protein sequence ID" value="cds.evm.model.07.1316"/>
    <property type="gene ID" value="evm.TU.07.1316"/>
</dbReference>
<dbReference type="EnsemblPlants" id="evm.model.07.1316">
    <property type="protein sequence ID" value="cds.evm.model.07.1316"/>
    <property type="gene ID" value="evm.TU.07.1316"/>
</dbReference>
<proteinExistence type="predicted"/>
<reference evidence="2" key="1">
    <citation type="submission" date="2018-11" db="EMBL/GenBank/DDBJ databases">
        <authorList>
            <person name="Grassa J C."/>
        </authorList>
    </citation>
    <scope>NUCLEOTIDE SEQUENCE [LARGE SCALE GENOMIC DNA]</scope>
</reference>
<dbReference type="InterPro" id="IPR054722">
    <property type="entry name" value="PolX-like_BBD"/>
</dbReference>
<reference evidence="2" key="2">
    <citation type="submission" date="2021-03" db="UniProtKB">
        <authorList>
            <consortium name="EnsemblPlants"/>
        </authorList>
    </citation>
    <scope>IDENTIFICATION</scope>
</reference>
<keyword evidence="3" id="KW-1185">Reference proteome</keyword>
<evidence type="ECO:0000259" key="1">
    <source>
        <dbReference type="Pfam" id="PF22936"/>
    </source>
</evidence>
<evidence type="ECO:0000313" key="3">
    <source>
        <dbReference type="Proteomes" id="UP000596661"/>
    </source>
</evidence>
<feature type="domain" description="Retrovirus-related Pol polyprotein from transposon TNT 1-94-like beta-barrel" evidence="1">
    <location>
        <begin position="92"/>
        <end position="173"/>
    </location>
</feature>
<dbReference type="EMBL" id="UZAU01000661">
    <property type="status" value="NOT_ANNOTATED_CDS"/>
    <property type="molecule type" value="Genomic_DNA"/>
</dbReference>
<dbReference type="Proteomes" id="UP000596661">
    <property type="component" value="Chromosome 7"/>
</dbReference>
<accession>A0A803Q264</accession>
<dbReference type="Pfam" id="PF22936">
    <property type="entry name" value="Pol_BBD"/>
    <property type="match status" value="1"/>
</dbReference>
<dbReference type="AlphaFoldDB" id="A0A803Q264"/>
<sequence>MAIVLLKASRIEVVEAFMVPIIIIAPYVNSAFDMETLHMSVTTNLTKLGTNGQSGNSTNPSLRAYLTEHEFDYDPQAFSTLFLPNFGSDSGWFMDIGATNHVTNGIENLDSSTAYSRPEGLAVGDGKKLVISKVCLATLPSLNSCPLKLNLVLHVPTITKNLVSVSQLTNDNYVFLEFQKSYCFVKDKHIGKVLLKGTLKDGMYVLEECSTNPNQTTENSLCPMIVILRLWSVTAN</sequence>
<evidence type="ECO:0000313" key="2">
    <source>
        <dbReference type="EnsemblPlants" id="cds.evm.model.07.1316"/>
    </source>
</evidence>
<name>A0A803Q264_CANSA</name>
<organism evidence="2 3">
    <name type="scientific">Cannabis sativa</name>
    <name type="common">Hemp</name>
    <name type="synonym">Marijuana</name>
    <dbReference type="NCBI Taxonomy" id="3483"/>
    <lineage>
        <taxon>Eukaryota</taxon>
        <taxon>Viridiplantae</taxon>
        <taxon>Streptophyta</taxon>
        <taxon>Embryophyta</taxon>
        <taxon>Tracheophyta</taxon>
        <taxon>Spermatophyta</taxon>
        <taxon>Magnoliopsida</taxon>
        <taxon>eudicotyledons</taxon>
        <taxon>Gunneridae</taxon>
        <taxon>Pentapetalae</taxon>
        <taxon>rosids</taxon>
        <taxon>fabids</taxon>
        <taxon>Rosales</taxon>
        <taxon>Cannabaceae</taxon>
        <taxon>Cannabis</taxon>
    </lineage>
</organism>